<evidence type="ECO:0000313" key="3">
    <source>
        <dbReference type="Proteomes" id="UP001243330"/>
    </source>
</evidence>
<dbReference type="InterPro" id="IPR029063">
    <property type="entry name" value="SAM-dependent_MTases_sf"/>
</dbReference>
<keyword evidence="3" id="KW-1185">Reference proteome</keyword>
<name>A0AAD9AE18_9PEZI</name>
<dbReference type="Pfam" id="PF13649">
    <property type="entry name" value="Methyltransf_25"/>
    <property type="match status" value="1"/>
</dbReference>
<evidence type="ECO:0000259" key="1">
    <source>
        <dbReference type="Pfam" id="PF13649"/>
    </source>
</evidence>
<keyword evidence="2" id="KW-0808">Transferase</keyword>
<accession>A0AAD9AE18</accession>
<dbReference type="CDD" id="cd02440">
    <property type="entry name" value="AdoMet_MTases"/>
    <property type="match status" value="1"/>
</dbReference>
<comment type="caution">
    <text evidence="2">The sequence shown here is derived from an EMBL/GenBank/DDBJ whole genome shotgun (WGS) entry which is preliminary data.</text>
</comment>
<dbReference type="InterPro" id="IPR041698">
    <property type="entry name" value="Methyltransf_25"/>
</dbReference>
<dbReference type="GO" id="GO:0032259">
    <property type="term" value="P:methylation"/>
    <property type="evidence" value="ECO:0007669"/>
    <property type="project" value="UniProtKB-KW"/>
</dbReference>
<dbReference type="SUPFAM" id="SSF53335">
    <property type="entry name" value="S-adenosyl-L-methionine-dependent methyltransferases"/>
    <property type="match status" value="1"/>
</dbReference>
<organism evidence="2 3">
    <name type="scientific">Colletotrichum chrysophilum</name>
    <dbReference type="NCBI Taxonomy" id="1836956"/>
    <lineage>
        <taxon>Eukaryota</taxon>
        <taxon>Fungi</taxon>
        <taxon>Dikarya</taxon>
        <taxon>Ascomycota</taxon>
        <taxon>Pezizomycotina</taxon>
        <taxon>Sordariomycetes</taxon>
        <taxon>Hypocreomycetidae</taxon>
        <taxon>Glomerellales</taxon>
        <taxon>Glomerellaceae</taxon>
        <taxon>Colletotrichum</taxon>
        <taxon>Colletotrichum gloeosporioides species complex</taxon>
    </lineage>
</organism>
<sequence length="152" mass="16913">MADIINTQADDASWTDTFYSLNRGNAETELQRLDANHFNVWLPLTGQVAPAHILDQLNQNSSPRVADVATGTGVWLRSVAQHLRSDAEVFGFDFDAVKFPVSTASSNVKFKQQNVLQEFPTELQGTFDLAHVRLLLIAMKASEFQTATENLF</sequence>
<dbReference type="Gene3D" id="3.40.50.150">
    <property type="entry name" value="Vaccinia Virus protein VP39"/>
    <property type="match status" value="1"/>
</dbReference>
<dbReference type="GO" id="GO:0008168">
    <property type="term" value="F:methyltransferase activity"/>
    <property type="evidence" value="ECO:0007669"/>
    <property type="project" value="UniProtKB-KW"/>
</dbReference>
<feature type="domain" description="Methyltransferase" evidence="1">
    <location>
        <begin position="65"/>
        <end position="150"/>
    </location>
</feature>
<proteinExistence type="predicted"/>
<gene>
    <name evidence="2" type="ORF">CCHR01_13534</name>
</gene>
<dbReference type="Proteomes" id="UP001243330">
    <property type="component" value="Unassembled WGS sequence"/>
</dbReference>
<evidence type="ECO:0000313" key="2">
    <source>
        <dbReference type="EMBL" id="KAK1843829.1"/>
    </source>
</evidence>
<dbReference type="EMBL" id="JAQOWY010000338">
    <property type="protein sequence ID" value="KAK1843829.1"/>
    <property type="molecule type" value="Genomic_DNA"/>
</dbReference>
<keyword evidence="2" id="KW-0489">Methyltransferase</keyword>
<protein>
    <submittedName>
        <fullName evidence="2">Methyltransferase domain-containing protein</fullName>
    </submittedName>
</protein>
<dbReference type="AlphaFoldDB" id="A0AAD9AE18"/>
<reference evidence="2" key="1">
    <citation type="submission" date="2023-01" db="EMBL/GenBank/DDBJ databases">
        <title>Colletotrichum chrysophilum M932 genome sequence.</title>
        <authorList>
            <person name="Baroncelli R."/>
        </authorList>
    </citation>
    <scope>NUCLEOTIDE SEQUENCE</scope>
    <source>
        <strain evidence="2">M932</strain>
    </source>
</reference>